<keyword evidence="5" id="KW-1185">Reference proteome</keyword>
<organism evidence="3 5">
    <name type="scientific">Symmachiella dynata</name>
    <dbReference type="NCBI Taxonomy" id="2527995"/>
    <lineage>
        <taxon>Bacteria</taxon>
        <taxon>Pseudomonadati</taxon>
        <taxon>Planctomycetota</taxon>
        <taxon>Planctomycetia</taxon>
        <taxon>Planctomycetales</taxon>
        <taxon>Planctomycetaceae</taxon>
        <taxon>Symmachiella</taxon>
    </lineage>
</organism>
<sequence>MDEASKQIVSDVNPALPMSPGCVRREDHHYQRQGVRALFMFYNPLAGWRRVSSRASRTRIDWGEEIAQLLEEDYPHAQRVTLVCDNLNTHDIASLYCAFDAERAHRLARRLRIVHTPVNGSWLNMAEMELSVLTRQCIGRRFDSAKQMTAEIDAWQRRRNRIATPARWRFKTRAARIKLQHLYPHT</sequence>
<protein>
    <recommendedName>
        <fullName evidence="1">Tc1-like transposase DDE domain-containing protein</fullName>
    </recommendedName>
</protein>
<dbReference type="EMBL" id="CP036276">
    <property type="protein sequence ID" value="QDU42970.1"/>
    <property type="molecule type" value="Genomic_DNA"/>
</dbReference>
<dbReference type="EMBL" id="CP036276">
    <property type="protein sequence ID" value="QDU41624.1"/>
    <property type="molecule type" value="Genomic_DNA"/>
</dbReference>
<evidence type="ECO:0000259" key="1">
    <source>
        <dbReference type="Pfam" id="PF13358"/>
    </source>
</evidence>
<gene>
    <name evidence="2" type="ORF">Mal52_00770</name>
    <name evidence="3" type="ORF">Mal52_14400</name>
    <name evidence="4" type="ORF">Mal52_17750</name>
</gene>
<dbReference type="Proteomes" id="UP000319383">
    <property type="component" value="Chromosome"/>
</dbReference>
<feature type="domain" description="Tc1-like transposase DDE" evidence="1">
    <location>
        <begin position="1"/>
        <end position="148"/>
    </location>
</feature>
<name>A0A517ZKE9_9PLAN</name>
<proteinExistence type="predicted"/>
<accession>A0A517ZKE9</accession>
<evidence type="ECO:0000313" key="4">
    <source>
        <dbReference type="EMBL" id="QDU43303.1"/>
    </source>
</evidence>
<dbReference type="KEGG" id="sdyn:Mal52_14400"/>
<dbReference type="InterPro" id="IPR038717">
    <property type="entry name" value="Tc1-like_DDE_dom"/>
</dbReference>
<evidence type="ECO:0000313" key="2">
    <source>
        <dbReference type="EMBL" id="QDU41624.1"/>
    </source>
</evidence>
<evidence type="ECO:0000313" key="3">
    <source>
        <dbReference type="EMBL" id="QDU42970.1"/>
    </source>
</evidence>
<dbReference type="AlphaFoldDB" id="A0A517ZKE9"/>
<evidence type="ECO:0000313" key="5">
    <source>
        <dbReference type="Proteomes" id="UP000319383"/>
    </source>
</evidence>
<dbReference type="EMBL" id="CP036276">
    <property type="protein sequence ID" value="QDU43303.1"/>
    <property type="molecule type" value="Genomic_DNA"/>
</dbReference>
<dbReference type="KEGG" id="sdyn:Mal52_17750"/>
<reference evidence="3 5" key="1">
    <citation type="submission" date="2019-02" db="EMBL/GenBank/DDBJ databases">
        <title>Deep-cultivation of Planctomycetes and their phenomic and genomic characterization uncovers novel biology.</title>
        <authorList>
            <person name="Wiegand S."/>
            <person name="Jogler M."/>
            <person name="Boedeker C."/>
            <person name="Pinto D."/>
            <person name="Vollmers J."/>
            <person name="Rivas-Marin E."/>
            <person name="Kohn T."/>
            <person name="Peeters S.H."/>
            <person name="Heuer A."/>
            <person name="Rast P."/>
            <person name="Oberbeckmann S."/>
            <person name="Bunk B."/>
            <person name="Jeske O."/>
            <person name="Meyerdierks A."/>
            <person name="Storesund J.E."/>
            <person name="Kallscheuer N."/>
            <person name="Luecker S."/>
            <person name="Lage O.M."/>
            <person name="Pohl T."/>
            <person name="Merkel B.J."/>
            <person name="Hornburger P."/>
            <person name="Mueller R.-W."/>
            <person name="Bruemmer F."/>
            <person name="Labrenz M."/>
            <person name="Spormann A.M."/>
            <person name="Op den Camp H."/>
            <person name="Overmann J."/>
            <person name="Amann R."/>
            <person name="Jetten M.S.M."/>
            <person name="Mascher T."/>
            <person name="Medema M.H."/>
            <person name="Devos D.P."/>
            <person name="Kaster A.-K."/>
            <person name="Ovreas L."/>
            <person name="Rohde M."/>
            <person name="Galperin M.Y."/>
            <person name="Jogler C."/>
        </authorList>
    </citation>
    <scope>NUCLEOTIDE SEQUENCE [LARGE SCALE GENOMIC DNA]</scope>
    <source>
        <strain evidence="3 5">Mal52</strain>
    </source>
</reference>
<dbReference type="Pfam" id="PF13358">
    <property type="entry name" value="DDE_3"/>
    <property type="match status" value="1"/>
</dbReference>
<dbReference type="KEGG" id="sdyn:Mal52_00770"/>